<dbReference type="InterPro" id="IPR043502">
    <property type="entry name" value="DNA/RNA_pol_sf"/>
</dbReference>
<dbReference type="Gramene" id="evm.model.04.589">
    <property type="protein sequence ID" value="cds.evm.model.04.589"/>
    <property type="gene ID" value="evm.TU.04.589"/>
</dbReference>
<protein>
    <recommendedName>
        <fullName evidence="2">Integrase catalytic domain-containing protein</fullName>
    </recommendedName>
</protein>
<dbReference type="OMA" id="KYHTERE"/>
<reference evidence="3" key="1">
    <citation type="submission" date="2018-11" db="EMBL/GenBank/DDBJ databases">
        <authorList>
            <person name="Grassa J C."/>
        </authorList>
    </citation>
    <scope>NUCLEOTIDE SEQUENCE [LARGE SCALE GENOMIC DNA]</scope>
</reference>
<dbReference type="PANTHER" id="PTHR37984:SF5">
    <property type="entry name" value="PROTEIN NYNRIN-LIKE"/>
    <property type="match status" value="1"/>
</dbReference>
<dbReference type="FunFam" id="3.30.70.270:FF:000020">
    <property type="entry name" value="Transposon Tf2-6 polyprotein-like Protein"/>
    <property type="match status" value="1"/>
</dbReference>
<dbReference type="Gene3D" id="3.30.70.270">
    <property type="match status" value="1"/>
</dbReference>
<dbReference type="InterPro" id="IPR056924">
    <property type="entry name" value="SH3_Tf2-1"/>
</dbReference>
<name>A0A803PI17_CANSA</name>
<dbReference type="InterPro" id="IPR012337">
    <property type="entry name" value="RNaseH-like_sf"/>
</dbReference>
<keyword evidence="1" id="KW-0511">Multifunctional enzyme</keyword>
<dbReference type="Pfam" id="PF24626">
    <property type="entry name" value="SH3_Tf2-1"/>
    <property type="match status" value="1"/>
</dbReference>
<accession>A0A803PI17</accession>
<reference evidence="3" key="2">
    <citation type="submission" date="2021-03" db="UniProtKB">
        <authorList>
            <consortium name="EnsemblPlants"/>
        </authorList>
    </citation>
    <scope>IDENTIFICATION</scope>
</reference>
<evidence type="ECO:0000256" key="1">
    <source>
        <dbReference type="ARBA" id="ARBA00023268"/>
    </source>
</evidence>
<dbReference type="InterPro" id="IPR050951">
    <property type="entry name" value="Retrovirus_Pol_polyprotein"/>
</dbReference>
<evidence type="ECO:0000313" key="4">
    <source>
        <dbReference type="Proteomes" id="UP000596661"/>
    </source>
</evidence>
<dbReference type="Proteomes" id="UP000596661">
    <property type="component" value="Chromosome 4"/>
</dbReference>
<proteinExistence type="predicted"/>
<feature type="domain" description="Integrase catalytic" evidence="2">
    <location>
        <begin position="387"/>
        <end position="496"/>
    </location>
</feature>
<dbReference type="GO" id="GO:0015074">
    <property type="term" value="P:DNA integration"/>
    <property type="evidence" value="ECO:0007669"/>
    <property type="project" value="InterPro"/>
</dbReference>
<dbReference type="EMBL" id="UZAU01000365">
    <property type="status" value="NOT_ANNOTATED_CDS"/>
    <property type="molecule type" value="Genomic_DNA"/>
</dbReference>
<dbReference type="Gene3D" id="3.30.420.10">
    <property type="entry name" value="Ribonuclease H-like superfamily/Ribonuclease H"/>
    <property type="match status" value="1"/>
</dbReference>
<dbReference type="PANTHER" id="PTHR37984">
    <property type="entry name" value="PROTEIN CBG26694"/>
    <property type="match status" value="1"/>
</dbReference>
<dbReference type="SUPFAM" id="SSF56672">
    <property type="entry name" value="DNA/RNA polymerases"/>
    <property type="match status" value="1"/>
</dbReference>
<dbReference type="GO" id="GO:0003824">
    <property type="term" value="F:catalytic activity"/>
    <property type="evidence" value="ECO:0007669"/>
    <property type="project" value="UniProtKB-KW"/>
</dbReference>
<dbReference type="SUPFAM" id="SSF53098">
    <property type="entry name" value="Ribonuclease H-like"/>
    <property type="match status" value="1"/>
</dbReference>
<dbReference type="CDD" id="cd09274">
    <property type="entry name" value="RNase_HI_RT_Ty3"/>
    <property type="match status" value="1"/>
</dbReference>
<dbReference type="Pfam" id="PF17919">
    <property type="entry name" value="RT_RNaseH_2"/>
    <property type="match status" value="1"/>
</dbReference>
<keyword evidence="4" id="KW-1185">Reference proteome</keyword>
<evidence type="ECO:0000259" key="2">
    <source>
        <dbReference type="PROSITE" id="PS50994"/>
    </source>
</evidence>
<organism evidence="3 4">
    <name type="scientific">Cannabis sativa</name>
    <name type="common">Hemp</name>
    <name type="synonym">Marijuana</name>
    <dbReference type="NCBI Taxonomy" id="3483"/>
    <lineage>
        <taxon>Eukaryota</taxon>
        <taxon>Viridiplantae</taxon>
        <taxon>Streptophyta</taxon>
        <taxon>Embryophyta</taxon>
        <taxon>Tracheophyta</taxon>
        <taxon>Spermatophyta</taxon>
        <taxon>Magnoliopsida</taxon>
        <taxon>eudicotyledons</taxon>
        <taxon>Gunneridae</taxon>
        <taxon>Pentapetalae</taxon>
        <taxon>rosids</taxon>
        <taxon>fabids</taxon>
        <taxon>Rosales</taxon>
        <taxon>Cannabaceae</taxon>
        <taxon>Cannabis</taxon>
    </lineage>
</organism>
<dbReference type="AlphaFoldDB" id="A0A803PI17"/>
<evidence type="ECO:0000313" key="3">
    <source>
        <dbReference type="EnsemblPlants" id="cds.evm.model.04.589"/>
    </source>
</evidence>
<dbReference type="InterPro" id="IPR001584">
    <property type="entry name" value="Integrase_cat-core"/>
</dbReference>
<dbReference type="PROSITE" id="PS50994">
    <property type="entry name" value="INTEGRASE"/>
    <property type="match status" value="1"/>
</dbReference>
<dbReference type="InterPro" id="IPR036397">
    <property type="entry name" value="RNaseH_sf"/>
</dbReference>
<dbReference type="InterPro" id="IPR043128">
    <property type="entry name" value="Rev_trsase/Diguanyl_cyclase"/>
</dbReference>
<dbReference type="EnsemblPlants" id="evm.model.04.589">
    <property type="protein sequence ID" value="cds.evm.model.04.589"/>
    <property type="gene ID" value="evm.TU.04.589"/>
</dbReference>
<sequence>MPYFMEEKVGEVGGCVKVGKNIQLTAQDGKKQHSHQAEILEQEQMGVTNALIKCHLPIPNERDLQALAARRWIEYLGHVVSGQEVVVEDTKIKAMLDWPLPTSIKALRGFLGLTGCYHKFVNNYGSIARPLTDQLKKDNFAWSTATTDAFNSLKTAMTTIPVLALPNFTKPFVVEADASDYGLGAVLMKEGHPIAYYSLVLKPRAQLKSIYAKELMAIVLAALKWRSYLLGHHFIVRTDQPNLKFLLEQRLVTPEHQKWLVKLLGYGFDIHYQPGVGNRAADALSRVQPLDCFVLTTTTRLDWVVVEQEIKQDPLHSRVVADLEQGKEVWGFTFEKQRLLYRKRLVLAATSSLIPHFLREYHSSPIGGHSGEYRTHLRLQGDVYWVVAEAFLNHVVKLYGIPRTIVSDRDRVFLSHFWAELFRLQGTELRYSTAYHPQTDGQSEVVNRFLETYLRCLASDQSKAWAKWLSWAEYWYNTTCHSSLGCTPFKVLYGRDPQAVIRYSKGSTSVLALEQYLEERDGFLDDLKMHLLHAQHKMKAAADSSRRHVEFAVGDRVFLKLCPYRQKSLAIRKNEKLSARFYGPFTVLKRIGAVAYRLDLPTSSAVHPVFHVSQLRAVVGTAHSSPTISPTLTVDLELLVESAELLNVRQRRTPTGAPVEVLIHWKDLPLF</sequence>
<dbReference type="InterPro" id="IPR041577">
    <property type="entry name" value="RT_RNaseH_2"/>
</dbReference>
<dbReference type="GO" id="GO:0003676">
    <property type="term" value="F:nucleic acid binding"/>
    <property type="evidence" value="ECO:0007669"/>
    <property type="project" value="InterPro"/>
</dbReference>